<dbReference type="AlphaFoldDB" id="A0AAV1AND2"/>
<gene>
    <name evidence="1" type="ORF">VFH_IV185600</name>
</gene>
<organism evidence="1 2">
    <name type="scientific">Vicia faba</name>
    <name type="common">Broad bean</name>
    <name type="synonym">Faba vulgaris</name>
    <dbReference type="NCBI Taxonomy" id="3906"/>
    <lineage>
        <taxon>Eukaryota</taxon>
        <taxon>Viridiplantae</taxon>
        <taxon>Streptophyta</taxon>
        <taxon>Embryophyta</taxon>
        <taxon>Tracheophyta</taxon>
        <taxon>Spermatophyta</taxon>
        <taxon>Magnoliopsida</taxon>
        <taxon>eudicotyledons</taxon>
        <taxon>Gunneridae</taxon>
        <taxon>Pentapetalae</taxon>
        <taxon>rosids</taxon>
        <taxon>fabids</taxon>
        <taxon>Fabales</taxon>
        <taxon>Fabaceae</taxon>
        <taxon>Papilionoideae</taxon>
        <taxon>50 kb inversion clade</taxon>
        <taxon>NPAAA clade</taxon>
        <taxon>Hologalegina</taxon>
        <taxon>IRL clade</taxon>
        <taxon>Fabeae</taxon>
        <taxon>Vicia</taxon>
    </lineage>
</organism>
<reference evidence="1 2" key="1">
    <citation type="submission" date="2023-01" db="EMBL/GenBank/DDBJ databases">
        <authorList>
            <person name="Kreplak J."/>
        </authorList>
    </citation>
    <scope>NUCLEOTIDE SEQUENCE [LARGE SCALE GENOMIC DNA]</scope>
</reference>
<accession>A0AAV1AND2</accession>
<proteinExistence type="predicted"/>
<dbReference type="Proteomes" id="UP001157006">
    <property type="component" value="Chromosome 4"/>
</dbReference>
<name>A0AAV1AND2_VICFA</name>
<protein>
    <submittedName>
        <fullName evidence="1">Uncharacterized protein</fullName>
    </submittedName>
</protein>
<sequence>MDSEFSVDGVKMWWKQEGGSMEKYLKPFRNDEDASMLSLFAEKNEYEVEIYIKFEDNEEERMHDFDEDFGEGVDEGMDEVDNGRDDVDGAAHIQQTFISFLTPEMEKEYVIEENYMTGELDSGADEDNCDDTLVLIRFNEEEPMTKEFTFKVGMKFSSLKKFKKDILEYKVFNGREVIFSKSDASM</sequence>
<evidence type="ECO:0000313" key="1">
    <source>
        <dbReference type="EMBL" id="CAI8610500.1"/>
    </source>
</evidence>
<evidence type="ECO:0000313" key="2">
    <source>
        <dbReference type="Proteomes" id="UP001157006"/>
    </source>
</evidence>
<keyword evidence="2" id="KW-1185">Reference proteome</keyword>
<dbReference type="EMBL" id="OX451739">
    <property type="protein sequence ID" value="CAI8610500.1"/>
    <property type="molecule type" value="Genomic_DNA"/>
</dbReference>